<dbReference type="OrthoDB" id="9786424at2"/>
<evidence type="ECO:0000313" key="2">
    <source>
        <dbReference type="Proteomes" id="UP000266118"/>
    </source>
</evidence>
<dbReference type="AlphaFoldDB" id="A0A386HQ92"/>
<dbReference type="InterPro" id="IPR011990">
    <property type="entry name" value="TPR-like_helical_dom_sf"/>
</dbReference>
<evidence type="ECO:0000313" key="1">
    <source>
        <dbReference type="EMBL" id="AYD47933.1"/>
    </source>
</evidence>
<dbReference type="KEGG" id="ark:D6B99_10230"/>
<reference evidence="1 2" key="1">
    <citation type="submission" date="2018-09" db="EMBL/GenBank/DDBJ databases">
        <title>Arachidicoccus sp. nov., a bacterium isolated from soil.</title>
        <authorList>
            <person name="Weon H.-Y."/>
            <person name="Kwon S.-W."/>
            <person name="Lee S.A."/>
        </authorList>
    </citation>
    <scope>NUCLEOTIDE SEQUENCE [LARGE SCALE GENOMIC DNA]</scope>
    <source>
        <strain evidence="1 2">KIS59-12</strain>
    </source>
</reference>
<dbReference type="Proteomes" id="UP000266118">
    <property type="component" value="Chromosome"/>
</dbReference>
<dbReference type="RefSeq" id="WP_119987830.1">
    <property type="nucleotide sequence ID" value="NZ_CP032489.1"/>
</dbReference>
<name>A0A386HQ92_9BACT</name>
<gene>
    <name evidence="1" type="ORF">D6B99_10230</name>
</gene>
<proteinExistence type="predicted"/>
<dbReference type="InterPro" id="IPR010602">
    <property type="entry name" value="DUF1186"/>
</dbReference>
<dbReference type="EMBL" id="CP032489">
    <property type="protein sequence ID" value="AYD47933.1"/>
    <property type="molecule type" value="Genomic_DNA"/>
</dbReference>
<accession>A0A386HQ92</accession>
<dbReference type="Gene3D" id="1.25.40.10">
    <property type="entry name" value="Tetratricopeptide repeat domain"/>
    <property type="match status" value="1"/>
</dbReference>
<dbReference type="Pfam" id="PF06685">
    <property type="entry name" value="DUF1186"/>
    <property type="match status" value="1"/>
</dbReference>
<organism evidence="1 2">
    <name type="scientific">Arachidicoccus soli</name>
    <dbReference type="NCBI Taxonomy" id="2341117"/>
    <lineage>
        <taxon>Bacteria</taxon>
        <taxon>Pseudomonadati</taxon>
        <taxon>Bacteroidota</taxon>
        <taxon>Chitinophagia</taxon>
        <taxon>Chitinophagales</taxon>
        <taxon>Chitinophagaceae</taxon>
        <taxon>Arachidicoccus</taxon>
    </lineage>
</organism>
<protein>
    <submittedName>
        <fullName evidence="1">DUF1186 domain-containing protein</fullName>
    </submittedName>
</protein>
<sequence>MKNQYKVNGYNITTDAQFQNKRYGVTPELEKMFESLYVAIQDKNNKRIIGELTQLIVQYPTVPILKNYLSVAYNVQGKKEKAIEVNQWILVEHPGYLFGLINRANYFIDKKEFNKVPQIIGEAMEIKALYPDRDLFHLSEVTSFYKLAIRYYAAIENLELAENRFEILYEIAPDHHDTEEAESFLFQLRMKNAAARIEEERKQKISTIAMKLTPKLQTRVAPTFNHTEIQDLYHFGIAISHEKLKGIFALPRVSLVEDLEKILEDAVERYDYFDALGWQEETHSFVLHALFLLKELNAAESLPKIISFLKYDDELVEFWLGDHITVTLWQCFYGLGFNNTAILKDFLLQPGVNTYCKSAISEAFCQMVVRHSEKRDELLTVFSEVFTVFSKASLEDNLIPDFDTGTPRNNTLSNVIIY</sequence>
<dbReference type="SUPFAM" id="SSF48452">
    <property type="entry name" value="TPR-like"/>
    <property type="match status" value="1"/>
</dbReference>
<keyword evidence="2" id="KW-1185">Reference proteome</keyword>